<feature type="compositionally biased region" description="Basic and acidic residues" evidence="4">
    <location>
        <begin position="193"/>
        <end position="202"/>
    </location>
</feature>
<dbReference type="InterPro" id="IPR010756">
    <property type="entry name" value="Tls1-like"/>
</dbReference>
<organism evidence="5 6">
    <name type="scientific">Trichodelitschia bisporula</name>
    <dbReference type="NCBI Taxonomy" id="703511"/>
    <lineage>
        <taxon>Eukaryota</taxon>
        <taxon>Fungi</taxon>
        <taxon>Dikarya</taxon>
        <taxon>Ascomycota</taxon>
        <taxon>Pezizomycotina</taxon>
        <taxon>Dothideomycetes</taxon>
        <taxon>Dothideomycetes incertae sedis</taxon>
        <taxon>Phaeotrichales</taxon>
        <taxon>Phaeotrichaceae</taxon>
        <taxon>Trichodelitschia</taxon>
    </lineage>
</organism>
<evidence type="ECO:0000256" key="1">
    <source>
        <dbReference type="ARBA" id="ARBA00004123"/>
    </source>
</evidence>
<dbReference type="PANTHER" id="PTHR13486">
    <property type="entry name" value="TELOMERE LENGTH AND SILENCING PROTEIN 1 TLS1 FAMILY MEMBER"/>
    <property type="match status" value="1"/>
</dbReference>
<dbReference type="OrthoDB" id="5627at2759"/>
<feature type="compositionally biased region" description="Polar residues" evidence="4">
    <location>
        <begin position="69"/>
        <end position="78"/>
    </location>
</feature>
<comment type="subcellular location">
    <subcellularLocation>
        <location evidence="1">Nucleus</location>
    </subcellularLocation>
</comment>
<proteinExistence type="inferred from homology"/>
<keyword evidence="3" id="KW-0539">Nucleus</keyword>
<feature type="compositionally biased region" description="Basic and acidic residues" evidence="4">
    <location>
        <begin position="210"/>
        <end position="237"/>
    </location>
</feature>
<dbReference type="Pfam" id="PF07052">
    <property type="entry name" value="Hep_59"/>
    <property type="match status" value="1"/>
</dbReference>
<evidence type="ECO:0000256" key="4">
    <source>
        <dbReference type="SAM" id="MobiDB-lite"/>
    </source>
</evidence>
<evidence type="ECO:0000256" key="3">
    <source>
        <dbReference type="ARBA" id="ARBA00023242"/>
    </source>
</evidence>
<dbReference type="AlphaFoldDB" id="A0A6G1I283"/>
<protein>
    <recommendedName>
        <fullName evidence="7">mRNA splicing factor RNA helicase</fullName>
    </recommendedName>
</protein>
<keyword evidence="6" id="KW-1185">Reference proteome</keyword>
<reference evidence="5" key="1">
    <citation type="journal article" date="2020" name="Stud. Mycol.">
        <title>101 Dothideomycetes genomes: a test case for predicting lifestyles and emergence of pathogens.</title>
        <authorList>
            <person name="Haridas S."/>
            <person name="Albert R."/>
            <person name="Binder M."/>
            <person name="Bloem J."/>
            <person name="Labutti K."/>
            <person name="Salamov A."/>
            <person name="Andreopoulos B."/>
            <person name="Baker S."/>
            <person name="Barry K."/>
            <person name="Bills G."/>
            <person name="Bluhm B."/>
            <person name="Cannon C."/>
            <person name="Castanera R."/>
            <person name="Culley D."/>
            <person name="Daum C."/>
            <person name="Ezra D."/>
            <person name="Gonzalez J."/>
            <person name="Henrissat B."/>
            <person name="Kuo A."/>
            <person name="Liang C."/>
            <person name="Lipzen A."/>
            <person name="Lutzoni F."/>
            <person name="Magnuson J."/>
            <person name="Mondo S."/>
            <person name="Nolan M."/>
            <person name="Ohm R."/>
            <person name="Pangilinan J."/>
            <person name="Park H.-J."/>
            <person name="Ramirez L."/>
            <person name="Alfaro M."/>
            <person name="Sun H."/>
            <person name="Tritt A."/>
            <person name="Yoshinaga Y."/>
            <person name="Zwiers L.-H."/>
            <person name="Turgeon B."/>
            <person name="Goodwin S."/>
            <person name="Spatafora J."/>
            <person name="Crous P."/>
            <person name="Grigoriev I."/>
        </authorList>
    </citation>
    <scope>NUCLEOTIDE SEQUENCE</scope>
    <source>
        <strain evidence="5">CBS 262.69</strain>
    </source>
</reference>
<comment type="similarity">
    <text evidence="2">Belongs to the TLS1 family.</text>
</comment>
<name>A0A6G1I283_9PEZI</name>
<feature type="region of interest" description="Disordered" evidence="4">
    <location>
        <begin position="270"/>
        <end position="313"/>
    </location>
</feature>
<gene>
    <name evidence="5" type="ORF">EJ06DRAFT_580489</name>
</gene>
<accession>A0A6G1I283</accession>
<dbReference type="Proteomes" id="UP000799640">
    <property type="component" value="Unassembled WGS sequence"/>
</dbReference>
<feature type="region of interest" description="Disordered" evidence="4">
    <location>
        <begin position="164"/>
        <end position="253"/>
    </location>
</feature>
<feature type="region of interest" description="Disordered" evidence="4">
    <location>
        <begin position="1"/>
        <end position="92"/>
    </location>
</feature>
<dbReference type="GO" id="GO:0000398">
    <property type="term" value="P:mRNA splicing, via spliceosome"/>
    <property type="evidence" value="ECO:0007669"/>
    <property type="project" value="TreeGrafter"/>
</dbReference>
<sequence length="313" mass="34552">MDLDTDSALQTPSVPTFRAPRQKRHLRARLSSPEHNARPSPPQDDGAPTQPPDLTALRRARPRRAGVAFSSSAQPTERTMTDAPREPDPANKMLEVVAGRFMAQTGRGTEGEADRHMMAYIDAKLAAMREGEQGGGEEERRVGGGVMTARVPAGVGKLMEIDLGPEVARRNVERTEEAKRRLVTGEGDVDEEVGPKRKDGRPWRKRKRRGSEDVKRDRLVEEVLKESRLDIYDEPKPDSPPAADDDQAADDRIAEQFRQDFLDAMSAKHVRRAVPQPAGQVADRPKGPKLGGSRSARAAMREAEKRGPAGKKR</sequence>
<feature type="compositionally biased region" description="Basic and acidic residues" evidence="4">
    <location>
        <begin position="167"/>
        <end position="180"/>
    </location>
</feature>
<evidence type="ECO:0008006" key="7">
    <source>
        <dbReference type="Google" id="ProtNLM"/>
    </source>
</evidence>
<evidence type="ECO:0000313" key="5">
    <source>
        <dbReference type="EMBL" id="KAF2402177.1"/>
    </source>
</evidence>
<dbReference type="GO" id="GO:0005681">
    <property type="term" value="C:spliceosomal complex"/>
    <property type="evidence" value="ECO:0007669"/>
    <property type="project" value="TreeGrafter"/>
</dbReference>
<dbReference type="EMBL" id="ML996691">
    <property type="protein sequence ID" value="KAF2402177.1"/>
    <property type="molecule type" value="Genomic_DNA"/>
</dbReference>
<evidence type="ECO:0000313" key="6">
    <source>
        <dbReference type="Proteomes" id="UP000799640"/>
    </source>
</evidence>
<feature type="compositionally biased region" description="Basic and acidic residues" evidence="4">
    <location>
        <begin position="79"/>
        <end position="89"/>
    </location>
</feature>
<evidence type="ECO:0000256" key="2">
    <source>
        <dbReference type="ARBA" id="ARBA00007643"/>
    </source>
</evidence>
<dbReference type="PANTHER" id="PTHR13486:SF2">
    <property type="entry name" value="SPLICING FACTOR C9ORF78"/>
    <property type="match status" value="1"/>
</dbReference>